<proteinExistence type="predicted"/>
<evidence type="ECO:0000313" key="3">
    <source>
        <dbReference type="EMBL" id="OGX89396.1"/>
    </source>
</evidence>
<accession>A0A1G1TEU8</accession>
<keyword evidence="1" id="KW-1133">Transmembrane helix</keyword>
<dbReference type="NCBIfam" id="TIGR02226">
    <property type="entry name" value="two_anch"/>
    <property type="match status" value="1"/>
</dbReference>
<evidence type="ECO:0000256" key="1">
    <source>
        <dbReference type="SAM" id="Phobius"/>
    </source>
</evidence>
<dbReference type="Proteomes" id="UP000176294">
    <property type="component" value="Unassembled WGS sequence"/>
</dbReference>
<keyword evidence="1" id="KW-0812">Transmembrane</keyword>
<evidence type="ECO:0000259" key="2">
    <source>
        <dbReference type="Pfam" id="PF07584"/>
    </source>
</evidence>
<name>A0A1G1TEU8_9BACT</name>
<evidence type="ECO:0000313" key="4">
    <source>
        <dbReference type="Proteomes" id="UP000176294"/>
    </source>
</evidence>
<gene>
    <name evidence="3" type="ORF">BEN47_07055</name>
</gene>
<protein>
    <recommendedName>
        <fullName evidence="2">Aerotolerance regulator N-terminal domain-containing protein</fullName>
    </recommendedName>
</protein>
<dbReference type="InterPro" id="IPR024163">
    <property type="entry name" value="Aerotolerance_reg_N"/>
</dbReference>
<dbReference type="Pfam" id="PF07584">
    <property type="entry name" value="BatA"/>
    <property type="match status" value="1"/>
</dbReference>
<keyword evidence="1" id="KW-0472">Membrane</keyword>
<comment type="caution">
    <text evidence="3">The sequence shown here is derived from an EMBL/GenBank/DDBJ whole genome shotgun (WGS) entry which is preliminary data.</text>
</comment>
<feature type="domain" description="Aerotolerance regulator N-terminal" evidence="2">
    <location>
        <begin position="1"/>
        <end position="67"/>
    </location>
</feature>
<sequence>MALLGLLVPVAIHLWNRRPGREVAVGSLRWLAAGANRRLRNLKPEQLWLLLLRAGLLAVLAVAVAGPVWQQLVPRGRGQVLLSPQVIGTPAFAALRPTVDSLRRRGYALRWLAPGFPKMSRATLRADSLGQPDSARLLSGNTAFTTAFYAERVRQAAGAFGGQPLFVATPATLCGFQGLLAPLPAGVTWQTLPVGTATAWVQAAALQGDSLRLLMGTSTEIQTAFRWTSVAKPRPNGTVRPAGVPAYRLIAGSLQPLAGAGADGGQALPAVPVRTQPLRVVIYSTPEYALDARYLLAGVRAAATGLPIPLALSTITAPPLATTPADWLFWLSSAPLPAEWQAAVQKNGTKVWQEATGAGMADISRLVPVAADEVPATIMKRQQQQQSDSLAAGAAAALWVDGQGRAVLSRLAQGQGAIYQLHTRLNPSWSDLADSPTLPARLLALLQPETTDALLPTQLSGPDQALAAQDQRALDPAQLYASTAAPAQQATTPQKSAPLASRQTDLRPWFVLLAALLFVCERLLTRRRDGQPQPSLI</sequence>
<feature type="transmembrane region" description="Helical" evidence="1">
    <location>
        <begin position="47"/>
        <end position="69"/>
    </location>
</feature>
<dbReference type="InterPro" id="IPR011933">
    <property type="entry name" value="Double_TM_dom"/>
</dbReference>
<keyword evidence="4" id="KW-1185">Reference proteome</keyword>
<dbReference type="AlphaFoldDB" id="A0A1G1TEU8"/>
<dbReference type="EMBL" id="MDZB01000022">
    <property type="protein sequence ID" value="OGX89396.1"/>
    <property type="molecule type" value="Genomic_DNA"/>
</dbReference>
<dbReference type="STRING" id="1908237.BEN47_07055"/>
<organism evidence="3 4">
    <name type="scientific">Hymenobacter lapidarius</name>
    <dbReference type="NCBI Taxonomy" id="1908237"/>
    <lineage>
        <taxon>Bacteria</taxon>
        <taxon>Pseudomonadati</taxon>
        <taxon>Bacteroidota</taxon>
        <taxon>Cytophagia</taxon>
        <taxon>Cytophagales</taxon>
        <taxon>Hymenobacteraceae</taxon>
        <taxon>Hymenobacter</taxon>
    </lineage>
</organism>
<dbReference type="PANTHER" id="PTHR37464:SF1">
    <property type="entry name" value="BLL2463 PROTEIN"/>
    <property type="match status" value="1"/>
</dbReference>
<dbReference type="PANTHER" id="PTHR37464">
    <property type="entry name" value="BLL2463 PROTEIN"/>
    <property type="match status" value="1"/>
</dbReference>
<reference evidence="3 4" key="1">
    <citation type="submission" date="2016-08" db="EMBL/GenBank/DDBJ databases">
        <title>Hymenobacter coccineus sp. nov., Hymenobacter lapidarius sp. nov. and Hymenobacter glacialis sp. nov., isolated from Antarctic soil.</title>
        <authorList>
            <person name="Sedlacek I."/>
            <person name="Kralova S."/>
            <person name="Kyrova K."/>
            <person name="Maslanova I."/>
            <person name="Stankova E."/>
            <person name="Vrbovska V."/>
            <person name="Nemec M."/>
            <person name="Bartak M."/>
            <person name="Svec P."/>
            <person name="Busse H.-J."/>
            <person name="Pantucek R."/>
        </authorList>
    </citation>
    <scope>NUCLEOTIDE SEQUENCE [LARGE SCALE GENOMIC DNA]</scope>
    <source>
        <strain evidence="3 4">CCM 8643</strain>
    </source>
</reference>